<organism evidence="4 5">
    <name type="scientific">Mycoplasmopsis bovigenitalium</name>
    <dbReference type="NCBI Taxonomy" id="2112"/>
    <lineage>
        <taxon>Bacteria</taxon>
        <taxon>Bacillati</taxon>
        <taxon>Mycoplasmatota</taxon>
        <taxon>Mycoplasmoidales</taxon>
        <taxon>Metamycoplasmataceae</taxon>
        <taxon>Mycoplasmopsis</taxon>
    </lineage>
</organism>
<dbReference type="RefSeq" id="WP_129687518.1">
    <property type="nucleotide sequence ID" value="NZ_LR214970.1"/>
</dbReference>
<feature type="domain" description="Mycoplasma lipoprotein C-terminal" evidence="3">
    <location>
        <begin position="437"/>
        <end position="574"/>
    </location>
</feature>
<feature type="signal peptide" evidence="2">
    <location>
        <begin position="1"/>
        <end position="21"/>
    </location>
</feature>
<evidence type="ECO:0000313" key="5">
    <source>
        <dbReference type="Proteomes" id="UP000290942"/>
    </source>
</evidence>
<dbReference type="AlphaFoldDB" id="A0A449A8J2"/>
<evidence type="ECO:0000256" key="1">
    <source>
        <dbReference type="ARBA" id="ARBA00009031"/>
    </source>
</evidence>
<sequence>MKNRKILIAGAIIASTTPLIAAACGSKPVEKSDSILFSLAQGKNWPLPTALTKFIDYYNKNQSHIEGFKKVKASFADEHKIFSEFGLIKDVKNKLETNEINKVPNLILGAQSSAYIINQDNRLLDVSDVGVNKDLFESNIANLHSKLSGQSADKLYNLPFDNADVDSVVYNLDLMRLIFEKIKEGGGTVKEDFELYKKAQESKDKGSNVPEESIFKALKVKQNAFKDFTVDKTTFESIKSIREFAKKFAQGVELEQAKINSNTINGEVLSIDYQIDTFFKELYGEIPENKELYELVKTNDKNQPTKINYNLIDNQEVLGKFKELWKQYNESIVSLKKQNVGDKNETKAFQSIKYMANSNLEWGSWNIMFYNSAISFAASVGANQNRQTPWANYYFVNLTKLQTQERFNKNAKDEDVWMQPQITLTKPGGRHYFLEGGSSIIPIKHGDEKDRATKLFIKWLYTGKNDILNPGVLEDNWKTFAKTSGYIIPLKSVANEQNLRFIKDEITKLEAVAKDSNSDEKTRNAAIDAKNYYTSAAISLESILKLSKTDEKVKPMAMVTDDLTATIATSIDKALFNTTKYDSPEQVDAEKIAQTIKSAKNN</sequence>
<evidence type="ECO:0000259" key="3">
    <source>
        <dbReference type="Pfam" id="PF03202"/>
    </source>
</evidence>
<evidence type="ECO:0000313" key="4">
    <source>
        <dbReference type="EMBL" id="VEU60579.1"/>
    </source>
</evidence>
<keyword evidence="2" id="KW-0732">Signal</keyword>
<reference evidence="4 5" key="1">
    <citation type="submission" date="2019-01" db="EMBL/GenBank/DDBJ databases">
        <authorList>
            <consortium name="Pathogen Informatics"/>
        </authorList>
    </citation>
    <scope>NUCLEOTIDE SEQUENCE [LARGE SCALE GENOMIC DNA]</scope>
    <source>
        <strain evidence="4 5">NCTC10122</strain>
    </source>
</reference>
<protein>
    <recommendedName>
        <fullName evidence="3">Mycoplasma lipoprotein C-terminal domain-containing protein</fullName>
    </recommendedName>
</protein>
<dbReference type="InterPro" id="IPR054825">
    <property type="entry name" value="P68-like"/>
</dbReference>
<gene>
    <name evidence="4" type="ORF">NCTC10122_00174</name>
</gene>
<feature type="chain" id="PRO_5019152920" description="Mycoplasma lipoprotein C-terminal domain-containing protein" evidence="2">
    <location>
        <begin position="22"/>
        <end position="602"/>
    </location>
</feature>
<accession>A0A449A8J2</accession>
<evidence type="ECO:0000256" key="2">
    <source>
        <dbReference type="SAM" id="SignalP"/>
    </source>
</evidence>
<dbReference type="Proteomes" id="UP000290942">
    <property type="component" value="Chromosome"/>
</dbReference>
<dbReference type="PROSITE" id="PS51257">
    <property type="entry name" value="PROKAR_LIPOPROTEIN"/>
    <property type="match status" value="1"/>
</dbReference>
<dbReference type="InterPro" id="IPR004890">
    <property type="entry name" value="Lipoprotein_10_C"/>
</dbReference>
<name>A0A449A8J2_9BACT</name>
<comment type="similarity">
    <text evidence="1">Belongs to the MG185/MG260 family.</text>
</comment>
<dbReference type="NCBIfam" id="NF045826">
    <property type="entry name" value="lipo_P68"/>
    <property type="match status" value="1"/>
</dbReference>
<proteinExistence type="inferred from homology"/>
<dbReference type="EMBL" id="LR214970">
    <property type="protein sequence ID" value="VEU60579.1"/>
    <property type="molecule type" value="Genomic_DNA"/>
</dbReference>
<dbReference type="Pfam" id="PF03202">
    <property type="entry name" value="Lipoprotein_10"/>
    <property type="match status" value="1"/>
</dbReference>